<name>A0A974PW14_9HYPH</name>
<protein>
    <submittedName>
        <fullName evidence="1">Uncharacterized protein</fullName>
    </submittedName>
</protein>
<proteinExistence type="predicted"/>
<accession>A0A974PW14</accession>
<dbReference type="Proteomes" id="UP000596427">
    <property type="component" value="Plasmid unnamed3"/>
</dbReference>
<keyword evidence="1" id="KW-0614">Plasmid</keyword>
<keyword evidence="2" id="KW-1185">Reference proteome</keyword>
<dbReference type="AlphaFoldDB" id="A0A974PW14"/>
<dbReference type="RefSeq" id="WP_203197095.1">
    <property type="nucleotide sequence ID" value="NZ_CP063365.1"/>
</dbReference>
<dbReference type="KEGG" id="xdi:EZH22_31095"/>
<evidence type="ECO:0000313" key="2">
    <source>
        <dbReference type="Proteomes" id="UP000596427"/>
    </source>
</evidence>
<sequence>MTAATRDFTVARSQNRGHTWTFTPVSSAARQQAIDFGLPDGKGSYSVLDTFAAQELQRLHEEGFGVGFETKHGQELLMEAAVCLWEAMLESKDKSPEEPPNWEDRMMEVWEEVGTAHMRQFAIGLAPAILHVYDGIGGANALPELNLIPYDWMFVPSVLAEVVWHTSGPVLDPQAAIATLLEKNSPSPDLAPMAAGPGGP</sequence>
<evidence type="ECO:0000313" key="1">
    <source>
        <dbReference type="EMBL" id="QRG10220.1"/>
    </source>
</evidence>
<dbReference type="EMBL" id="CP063365">
    <property type="protein sequence ID" value="QRG10220.1"/>
    <property type="molecule type" value="Genomic_DNA"/>
</dbReference>
<organism evidence="1 2">
    <name type="scientific">Xanthobacter dioxanivorans</name>
    <dbReference type="NCBI Taxonomy" id="2528964"/>
    <lineage>
        <taxon>Bacteria</taxon>
        <taxon>Pseudomonadati</taxon>
        <taxon>Pseudomonadota</taxon>
        <taxon>Alphaproteobacteria</taxon>
        <taxon>Hyphomicrobiales</taxon>
        <taxon>Xanthobacteraceae</taxon>
        <taxon>Xanthobacter</taxon>
    </lineage>
</organism>
<reference evidence="1 2" key="1">
    <citation type="submission" date="2020-10" db="EMBL/GenBank/DDBJ databases">
        <title>Degradation of 1,4-Dioxane by Xanthobacter sp. YN2, via a Novel Group-2 Soluble Di-Iron Monooxygenase.</title>
        <authorList>
            <person name="Ma F."/>
            <person name="Wang Y."/>
            <person name="Yang J."/>
            <person name="Guo H."/>
            <person name="Su D."/>
            <person name="Yu L."/>
        </authorList>
    </citation>
    <scope>NUCLEOTIDE SEQUENCE [LARGE SCALE GENOMIC DNA]</scope>
    <source>
        <strain evidence="1 2">YN2</strain>
        <plasmid evidence="1 2">unnamed3</plasmid>
    </source>
</reference>
<gene>
    <name evidence="1" type="ORF">EZH22_31095</name>
</gene>
<geneLocation type="plasmid" evidence="1 2">
    <name>unnamed3</name>
</geneLocation>